<reference evidence="2" key="2">
    <citation type="journal article" date="2015" name="Fish Shellfish Immunol.">
        <title>Early steps in the European eel (Anguilla anguilla)-Vibrio vulnificus interaction in the gills: Role of the RtxA13 toxin.</title>
        <authorList>
            <person name="Callol A."/>
            <person name="Pajuelo D."/>
            <person name="Ebbesson L."/>
            <person name="Teles M."/>
            <person name="MacKenzie S."/>
            <person name="Amaro C."/>
        </authorList>
    </citation>
    <scope>NUCLEOTIDE SEQUENCE</scope>
</reference>
<evidence type="ECO:0000313" key="2">
    <source>
        <dbReference type="EMBL" id="JAH94213.1"/>
    </source>
</evidence>
<accession>A0A0E9WXK4</accession>
<protein>
    <submittedName>
        <fullName evidence="2">Uncharacterized protein</fullName>
    </submittedName>
</protein>
<proteinExistence type="predicted"/>
<feature type="compositionally biased region" description="Basic and acidic residues" evidence="1">
    <location>
        <begin position="22"/>
        <end position="38"/>
    </location>
</feature>
<name>A0A0E9WXK4_ANGAN</name>
<evidence type="ECO:0000256" key="1">
    <source>
        <dbReference type="SAM" id="MobiDB-lite"/>
    </source>
</evidence>
<organism evidence="2">
    <name type="scientific">Anguilla anguilla</name>
    <name type="common">European freshwater eel</name>
    <name type="synonym">Muraena anguilla</name>
    <dbReference type="NCBI Taxonomy" id="7936"/>
    <lineage>
        <taxon>Eukaryota</taxon>
        <taxon>Metazoa</taxon>
        <taxon>Chordata</taxon>
        <taxon>Craniata</taxon>
        <taxon>Vertebrata</taxon>
        <taxon>Euteleostomi</taxon>
        <taxon>Actinopterygii</taxon>
        <taxon>Neopterygii</taxon>
        <taxon>Teleostei</taxon>
        <taxon>Anguilliformes</taxon>
        <taxon>Anguillidae</taxon>
        <taxon>Anguilla</taxon>
    </lineage>
</organism>
<reference evidence="2" key="1">
    <citation type="submission" date="2014-11" db="EMBL/GenBank/DDBJ databases">
        <authorList>
            <person name="Amaro Gonzalez C."/>
        </authorList>
    </citation>
    <scope>NUCLEOTIDE SEQUENCE</scope>
</reference>
<dbReference type="EMBL" id="GBXM01014364">
    <property type="protein sequence ID" value="JAH94213.1"/>
    <property type="molecule type" value="Transcribed_RNA"/>
</dbReference>
<dbReference type="AlphaFoldDB" id="A0A0E9WXK4"/>
<feature type="region of interest" description="Disordered" evidence="1">
    <location>
        <begin position="22"/>
        <end position="48"/>
    </location>
</feature>
<sequence length="81" mass="9252">MSAEMVKLEHFQKLIQKLFNDIHKDPGRLKKNSHENKNKKSHDNKKTPACQIRNTVQEAGVDVSVTTICRTTEAILQDANH</sequence>